<reference evidence="7 8" key="1">
    <citation type="journal article" date="2010" name="Plant Cell">
        <title>The Chlorella variabilis NC64A genome reveals adaptation to photosymbiosis, coevolution with viruses, and cryptic sex.</title>
        <authorList>
            <person name="Blanc G."/>
            <person name="Duncan G."/>
            <person name="Agarkova I."/>
            <person name="Borodovsky M."/>
            <person name="Gurnon J."/>
            <person name="Kuo A."/>
            <person name="Lindquist E."/>
            <person name="Lucas S."/>
            <person name="Pangilinan J."/>
            <person name="Polle J."/>
            <person name="Salamov A."/>
            <person name="Terry A."/>
            <person name="Yamada T."/>
            <person name="Dunigan D.D."/>
            <person name="Grigoriev I.V."/>
            <person name="Claverie J.M."/>
            <person name="Van Etten J.L."/>
        </authorList>
    </citation>
    <scope>NUCLEOTIDE SEQUENCE [LARGE SCALE GENOMIC DNA]</scope>
    <source>
        <strain evidence="7 8">NC64A</strain>
    </source>
</reference>
<dbReference type="GeneID" id="17349928"/>
<comment type="subcellular location">
    <subcellularLocation>
        <location evidence="1">Membrane</location>
        <topology evidence="1">Multi-pass membrane protein</topology>
    </subcellularLocation>
</comment>
<dbReference type="OrthoDB" id="5345392at2759"/>
<accession>E1ZUK0</accession>
<dbReference type="GO" id="GO:0005737">
    <property type="term" value="C:cytoplasm"/>
    <property type="evidence" value="ECO:0007669"/>
    <property type="project" value="TreeGrafter"/>
</dbReference>
<evidence type="ECO:0000256" key="6">
    <source>
        <dbReference type="RuleBase" id="RU363053"/>
    </source>
</evidence>
<evidence type="ECO:0000256" key="1">
    <source>
        <dbReference type="ARBA" id="ARBA00004141"/>
    </source>
</evidence>
<dbReference type="Proteomes" id="UP000008141">
    <property type="component" value="Unassembled WGS sequence"/>
</dbReference>
<dbReference type="GO" id="GO:0016020">
    <property type="term" value="C:membrane"/>
    <property type="evidence" value="ECO:0007669"/>
    <property type="project" value="UniProtKB-SubCell"/>
</dbReference>
<dbReference type="eggNOG" id="ENOG502RXAA">
    <property type="taxonomic scope" value="Eukaryota"/>
</dbReference>
<evidence type="ECO:0000313" key="7">
    <source>
        <dbReference type="EMBL" id="EFN50495.1"/>
    </source>
</evidence>
<dbReference type="PANTHER" id="PTHR11266">
    <property type="entry name" value="PEROXISOMAL MEMBRANE PROTEIN 2, PXMP2 MPV17"/>
    <property type="match status" value="1"/>
</dbReference>
<sequence>MAQLAQLGRTLLAPFASVAGWYNRTAQLHPLSTGVVTTGLKTSAADIFAQKVVEGREDFDYTRHAAFCAFGFAYLGGFQYWLYNVKFAQWCGPLTRAFGHRATAPIKTFIDQGIHHPLIYFPSFFTIKAA</sequence>
<evidence type="ECO:0000256" key="2">
    <source>
        <dbReference type="ARBA" id="ARBA00006824"/>
    </source>
</evidence>
<comment type="similarity">
    <text evidence="2 6">Belongs to the peroxisomal membrane protein PXMP2/4 family.</text>
</comment>
<dbReference type="PANTHER" id="PTHR11266:SF21">
    <property type="entry name" value="ACT DOMAIN-CONTAINING PROTEIN"/>
    <property type="match status" value="1"/>
</dbReference>
<name>E1ZUK0_CHLVA</name>
<keyword evidence="3" id="KW-0812">Transmembrane</keyword>
<dbReference type="STRING" id="554065.E1ZUK0"/>
<evidence type="ECO:0000256" key="4">
    <source>
        <dbReference type="ARBA" id="ARBA00022989"/>
    </source>
</evidence>
<evidence type="ECO:0000256" key="3">
    <source>
        <dbReference type="ARBA" id="ARBA00022692"/>
    </source>
</evidence>
<feature type="non-terminal residue" evidence="7">
    <location>
        <position position="130"/>
    </location>
</feature>
<dbReference type="AlphaFoldDB" id="E1ZUK0"/>
<keyword evidence="5" id="KW-0472">Membrane</keyword>
<dbReference type="EMBL" id="GL434067">
    <property type="protein sequence ID" value="EFN50495.1"/>
    <property type="molecule type" value="Genomic_DNA"/>
</dbReference>
<keyword evidence="8" id="KW-1185">Reference proteome</keyword>
<gene>
    <name evidence="7" type="ORF">CHLNCDRAFT_141161</name>
</gene>
<keyword evidence="4" id="KW-1133">Transmembrane helix</keyword>
<dbReference type="InterPro" id="IPR007248">
    <property type="entry name" value="Mpv17_PMP22"/>
</dbReference>
<protein>
    <submittedName>
        <fullName evidence="7">Uncharacterized protein</fullName>
    </submittedName>
</protein>
<dbReference type="RefSeq" id="XP_005842627.1">
    <property type="nucleotide sequence ID" value="XM_005842570.1"/>
</dbReference>
<evidence type="ECO:0000313" key="8">
    <source>
        <dbReference type="Proteomes" id="UP000008141"/>
    </source>
</evidence>
<dbReference type="KEGG" id="cvr:CHLNCDRAFT_141161"/>
<dbReference type="InParanoid" id="E1ZUK0"/>
<organism evidence="8">
    <name type="scientific">Chlorella variabilis</name>
    <name type="common">Green alga</name>
    <dbReference type="NCBI Taxonomy" id="554065"/>
    <lineage>
        <taxon>Eukaryota</taxon>
        <taxon>Viridiplantae</taxon>
        <taxon>Chlorophyta</taxon>
        <taxon>core chlorophytes</taxon>
        <taxon>Trebouxiophyceae</taxon>
        <taxon>Chlorellales</taxon>
        <taxon>Chlorellaceae</taxon>
        <taxon>Chlorella clade</taxon>
        <taxon>Chlorella</taxon>
    </lineage>
</organism>
<evidence type="ECO:0000256" key="5">
    <source>
        <dbReference type="ARBA" id="ARBA00023136"/>
    </source>
</evidence>
<proteinExistence type="inferred from homology"/>